<reference evidence="2" key="1">
    <citation type="journal article" date="2019" name="Curr. Biol.">
        <title>Genome Sequence of Striga asiatica Provides Insight into the Evolution of Plant Parasitism.</title>
        <authorList>
            <person name="Yoshida S."/>
            <person name="Kim S."/>
            <person name="Wafula E.K."/>
            <person name="Tanskanen J."/>
            <person name="Kim Y.M."/>
            <person name="Honaas L."/>
            <person name="Yang Z."/>
            <person name="Spallek T."/>
            <person name="Conn C.E."/>
            <person name="Ichihashi Y."/>
            <person name="Cheong K."/>
            <person name="Cui S."/>
            <person name="Der J.P."/>
            <person name="Gundlach H."/>
            <person name="Jiao Y."/>
            <person name="Hori C."/>
            <person name="Ishida J.K."/>
            <person name="Kasahara H."/>
            <person name="Kiba T."/>
            <person name="Kim M.S."/>
            <person name="Koo N."/>
            <person name="Laohavisit A."/>
            <person name="Lee Y.H."/>
            <person name="Lumba S."/>
            <person name="McCourt P."/>
            <person name="Mortimer J.C."/>
            <person name="Mutuku J.M."/>
            <person name="Nomura T."/>
            <person name="Sasaki-Sekimoto Y."/>
            <person name="Seto Y."/>
            <person name="Wang Y."/>
            <person name="Wakatake T."/>
            <person name="Sakakibara H."/>
            <person name="Demura T."/>
            <person name="Yamaguchi S."/>
            <person name="Yoneyama K."/>
            <person name="Manabe R.I."/>
            <person name="Nelson D.C."/>
            <person name="Schulman A.H."/>
            <person name="Timko M.P."/>
            <person name="dePamphilis C.W."/>
            <person name="Choi D."/>
            <person name="Shirasu K."/>
        </authorList>
    </citation>
    <scope>NUCLEOTIDE SEQUENCE [LARGE SCALE GENOMIC DNA]</scope>
    <source>
        <strain evidence="2">cv. UVA1</strain>
    </source>
</reference>
<name>A0A5A7QEC3_STRAF</name>
<evidence type="ECO:0000313" key="1">
    <source>
        <dbReference type="EMBL" id="GER43358.1"/>
    </source>
</evidence>
<proteinExistence type="predicted"/>
<evidence type="ECO:0000313" key="2">
    <source>
        <dbReference type="Proteomes" id="UP000325081"/>
    </source>
</evidence>
<accession>A0A5A7QEC3</accession>
<keyword evidence="2" id="KW-1185">Reference proteome</keyword>
<dbReference type="Proteomes" id="UP000325081">
    <property type="component" value="Unassembled WGS sequence"/>
</dbReference>
<dbReference type="EMBL" id="BKCP01006615">
    <property type="protein sequence ID" value="GER43358.1"/>
    <property type="molecule type" value="Genomic_DNA"/>
</dbReference>
<dbReference type="OrthoDB" id="341730at2759"/>
<comment type="caution">
    <text evidence="1">The sequence shown here is derived from an EMBL/GenBank/DDBJ whole genome shotgun (WGS) entry which is preliminary data.</text>
</comment>
<gene>
    <name evidence="1" type="ORF">STAS_20209</name>
</gene>
<sequence length="159" mass="17724">MKKDSRTSLMSSPVRSFFVSIQVHAARQRGKVLDVSASTLPQPPSGPRLMPLPRPLLLNAEAIQSKSTSQSLRGNLWLRKVFRSRLLELLKSHTEGIILEDAHNMDFILNIDLNVDIKLLCMPVGIVDGRWQTALMNLDRDEKGQSRALLNFKIPAAAG</sequence>
<organism evidence="1 2">
    <name type="scientific">Striga asiatica</name>
    <name type="common">Asiatic witchweed</name>
    <name type="synonym">Buchnera asiatica</name>
    <dbReference type="NCBI Taxonomy" id="4170"/>
    <lineage>
        <taxon>Eukaryota</taxon>
        <taxon>Viridiplantae</taxon>
        <taxon>Streptophyta</taxon>
        <taxon>Embryophyta</taxon>
        <taxon>Tracheophyta</taxon>
        <taxon>Spermatophyta</taxon>
        <taxon>Magnoliopsida</taxon>
        <taxon>eudicotyledons</taxon>
        <taxon>Gunneridae</taxon>
        <taxon>Pentapetalae</taxon>
        <taxon>asterids</taxon>
        <taxon>lamiids</taxon>
        <taxon>Lamiales</taxon>
        <taxon>Orobanchaceae</taxon>
        <taxon>Buchnereae</taxon>
        <taxon>Striga</taxon>
    </lineage>
</organism>
<protein>
    <submittedName>
        <fullName evidence="1">tRNA(Ile)-lysidine synthase</fullName>
    </submittedName>
</protein>
<dbReference type="AlphaFoldDB" id="A0A5A7QEC3"/>